<dbReference type="AlphaFoldDB" id="A0A420DKW9"/>
<name>A0A420DKW9_9FLAO</name>
<accession>A0A420DKW9</accession>
<keyword evidence="2" id="KW-1185">Reference proteome</keyword>
<protein>
    <recommendedName>
        <fullName evidence="3">RiboL-PSP-HEPN domain-containing protein</fullName>
    </recommendedName>
</protein>
<gene>
    <name evidence="1" type="ORF">BXY80_1844</name>
</gene>
<dbReference type="OrthoDB" id="1490886at2"/>
<evidence type="ECO:0000313" key="1">
    <source>
        <dbReference type="EMBL" id="RKE94831.1"/>
    </source>
</evidence>
<reference evidence="1 2" key="1">
    <citation type="submission" date="2018-09" db="EMBL/GenBank/DDBJ databases">
        <title>Genomic Encyclopedia of Archaeal and Bacterial Type Strains, Phase II (KMG-II): from individual species to whole genera.</title>
        <authorList>
            <person name="Goeker M."/>
        </authorList>
    </citation>
    <scope>NUCLEOTIDE SEQUENCE [LARGE SCALE GENOMIC DNA]</scope>
    <source>
        <strain evidence="1 2">DSM 26283</strain>
    </source>
</reference>
<proteinExistence type="predicted"/>
<sequence>MSRINALSNFRKDNNIFFLDLELQTFRNYAKFVEDHFDSSLTNHEKEYTKIMKKIEAEPKKYADEYLNHLQDTLVDKVIEIDRDFVQSFRASMITQLFSFIERTIQDVCNSYCLMHNKEFGLDDLRGNSEFEKAKLFLTRAAKVDIKELEPHWSYINNLRRVRNCIVHNNSTVFGDEIRKYNTLKSFSKGRYILLEKDRDIVYYNLVFDNKNFINEIIENILGLFEKLEKYDVYL</sequence>
<dbReference type="Proteomes" id="UP000284892">
    <property type="component" value="Unassembled WGS sequence"/>
</dbReference>
<comment type="caution">
    <text evidence="1">The sequence shown here is derived from an EMBL/GenBank/DDBJ whole genome shotgun (WGS) entry which is preliminary data.</text>
</comment>
<evidence type="ECO:0008006" key="3">
    <source>
        <dbReference type="Google" id="ProtNLM"/>
    </source>
</evidence>
<dbReference type="RefSeq" id="WP_147376122.1">
    <property type="nucleotide sequence ID" value="NZ_RAQJ01000003.1"/>
</dbReference>
<evidence type="ECO:0000313" key="2">
    <source>
        <dbReference type="Proteomes" id="UP000284892"/>
    </source>
</evidence>
<dbReference type="EMBL" id="RAQJ01000003">
    <property type="protein sequence ID" value="RKE94831.1"/>
    <property type="molecule type" value="Genomic_DNA"/>
</dbReference>
<organism evidence="1 2">
    <name type="scientific">Ichthyenterobacterium magnum</name>
    <dbReference type="NCBI Taxonomy" id="1230530"/>
    <lineage>
        <taxon>Bacteria</taxon>
        <taxon>Pseudomonadati</taxon>
        <taxon>Bacteroidota</taxon>
        <taxon>Flavobacteriia</taxon>
        <taxon>Flavobacteriales</taxon>
        <taxon>Flavobacteriaceae</taxon>
        <taxon>Ichthyenterobacterium</taxon>
    </lineage>
</organism>